<accession>A0A6G1HUC7</accession>
<feature type="region of interest" description="Disordered" evidence="1">
    <location>
        <begin position="121"/>
        <end position="172"/>
    </location>
</feature>
<name>A0A6G1HUC7_9PEZI</name>
<keyword evidence="3" id="KW-1185">Reference proteome</keyword>
<dbReference type="Proteomes" id="UP000799640">
    <property type="component" value="Unassembled WGS sequence"/>
</dbReference>
<sequence length="172" mass="19119">MLRESGPRPLNDDGACLLKWGASNVPRSIVSAVIPVCGSASNVQRTERVESMVVFQLLRPQRSPPCHSICNWENKPQTSVHSFTCAPFPAPVFLRGDCCFKSYREWRDFGDVAYGMEMRPGSVQAAEDPPPRPEVGPDDSRLHRRPRPGGRCPQPDMPLAGWYGDLRSGRTV</sequence>
<protein>
    <submittedName>
        <fullName evidence="2">Uncharacterized protein</fullName>
    </submittedName>
</protein>
<reference evidence="2" key="1">
    <citation type="journal article" date="2020" name="Stud. Mycol.">
        <title>101 Dothideomycetes genomes: a test case for predicting lifestyles and emergence of pathogens.</title>
        <authorList>
            <person name="Haridas S."/>
            <person name="Albert R."/>
            <person name="Binder M."/>
            <person name="Bloem J."/>
            <person name="Labutti K."/>
            <person name="Salamov A."/>
            <person name="Andreopoulos B."/>
            <person name="Baker S."/>
            <person name="Barry K."/>
            <person name="Bills G."/>
            <person name="Bluhm B."/>
            <person name="Cannon C."/>
            <person name="Castanera R."/>
            <person name="Culley D."/>
            <person name="Daum C."/>
            <person name="Ezra D."/>
            <person name="Gonzalez J."/>
            <person name="Henrissat B."/>
            <person name="Kuo A."/>
            <person name="Liang C."/>
            <person name="Lipzen A."/>
            <person name="Lutzoni F."/>
            <person name="Magnuson J."/>
            <person name="Mondo S."/>
            <person name="Nolan M."/>
            <person name="Ohm R."/>
            <person name="Pangilinan J."/>
            <person name="Park H.-J."/>
            <person name="Ramirez L."/>
            <person name="Alfaro M."/>
            <person name="Sun H."/>
            <person name="Tritt A."/>
            <person name="Yoshinaga Y."/>
            <person name="Zwiers L.-H."/>
            <person name="Turgeon B."/>
            <person name="Goodwin S."/>
            <person name="Spatafora J."/>
            <person name="Crous P."/>
            <person name="Grigoriev I."/>
        </authorList>
    </citation>
    <scope>NUCLEOTIDE SEQUENCE</scope>
    <source>
        <strain evidence="2">CBS 262.69</strain>
    </source>
</reference>
<gene>
    <name evidence="2" type="ORF">EJ06DRAFT_51476</name>
</gene>
<dbReference type="EMBL" id="ML996697">
    <property type="protein sequence ID" value="KAF2399429.1"/>
    <property type="molecule type" value="Genomic_DNA"/>
</dbReference>
<organism evidence="2 3">
    <name type="scientific">Trichodelitschia bisporula</name>
    <dbReference type="NCBI Taxonomy" id="703511"/>
    <lineage>
        <taxon>Eukaryota</taxon>
        <taxon>Fungi</taxon>
        <taxon>Dikarya</taxon>
        <taxon>Ascomycota</taxon>
        <taxon>Pezizomycotina</taxon>
        <taxon>Dothideomycetes</taxon>
        <taxon>Dothideomycetes incertae sedis</taxon>
        <taxon>Phaeotrichales</taxon>
        <taxon>Phaeotrichaceae</taxon>
        <taxon>Trichodelitschia</taxon>
    </lineage>
</organism>
<evidence type="ECO:0000313" key="2">
    <source>
        <dbReference type="EMBL" id="KAF2399429.1"/>
    </source>
</evidence>
<dbReference type="AlphaFoldDB" id="A0A6G1HUC7"/>
<evidence type="ECO:0000256" key="1">
    <source>
        <dbReference type="SAM" id="MobiDB-lite"/>
    </source>
</evidence>
<evidence type="ECO:0000313" key="3">
    <source>
        <dbReference type="Proteomes" id="UP000799640"/>
    </source>
</evidence>
<proteinExistence type="predicted"/>